<dbReference type="AlphaFoldDB" id="A0A834ZX44"/>
<evidence type="ECO:0000313" key="1">
    <source>
        <dbReference type="EMBL" id="KAF8644560.1"/>
    </source>
</evidence>
<reference evidence="1" key="1">
    <citation type="submission" date="2020-07" db="EMBL/GenBank/DDBJ databases">
        <title>Genome sequence and genetic diversity analysis of an under-domesticated orphan crop, white fonio (Digitaria exilis).</title>
        <authorList>
            <person name="Bennetzen J.L."/>
            <person name="Chen S."/>
            <person name="Ma X."/>
            <person name="Wang X."/>
            <person name="Yssel A.E.J."/>
            <person name="Chaluvadi S.R."/>
            <person name="Johnson M."/>
            <person name="Gangashetty P."/>
            <person name="Hamidou F."/>
            <person name="Sanogo M.D."/>
            <person name="Zwaenepoel A."/>
            <person name="Wallace J."/>
            <person name="Van De Peer Y."/>
            <person name="Van Deynze A."/>
        </authorList>
    </citation>
    <scope>NUCLEOTIDE SEQUENCE</scope>
    <source>
        <tissue evidence="1">Leaves</tissue>
    </source>
</reference>
<comment type="caution">
    <text evidence="1">The sequence shown here is derived from an EMBL/GenBank/DDBJ whole genome shotgun (WGS) entry which is preliminary data.</text>
</comment>
<dbReference type="Pfam" id="PF07893">
    <property type="entry name" value="DUF1668"/>
    <property type="match status" value="1"/>
</dbReference>
<evidence type="ECO:0000313" key="2">
    <source>
        <dbReference type="Proteomes" id="UP000636709"/>
    </source>
</evidence>
<organism evidence="1 2">
    <name type="scientific">Digitaria exilis</name>
    <dbReference type="NCBI Taxonomy" id="1010633"/>
    <lineage>
        <taxon>Eukaryota</taxon>
        <taxon>Viridiplantae</taxon>
        <taxon>Streptophyta</taxon>
        <taxon>Embryophyta</taxon>
        <taxon>Tracheophyta</taxon>
        <taxon>Spermatophyta</taxon>
        <taxon>Magnoliopsida</taxon>
        <taxon>Liliopsida</taxon>
        <taxon>Poales</taxon>
        <taxon>Poaceae</taxon>
        <taxon>PACMAD clade</taxon>
        <taxon>Panicoideae</taxon>
        <taxon>Panicodae</taxon>
        <taxon>Paniceae</taxon>
        <taxon>Anthephorinae</taxon>
        <taxon>Digitaria</taxon>
    </lineage>
</organism>
<sequence length="357" mass="40241">MLKMEKLRPYVCVAVNNFTRGTYPVHRIDASGLFYQKDQGKVTTTPPVEHPLPRPCISFSPSPCRSGCGVLDFLGLFGLCQKRNLLAAVDYQGVSRVYDVDDCIVNITPAPQEPKCCEPVSIDLGGAFYVLDRQLIPGRQKCFEALTFGPPNLFGTPRWHWRSIQPPPFIFDPGYETTRIGAYTVVGDSSIMISTPLGTYTFDTMSSSWDKAGDWELPFHGRVEFFPKYGAWLGFSAQDNRLCYSSKVGATRHQPVLDMVWDDPNPQLLSDYPNPQRYTHIVKSQLVHLGSLEFCLVRLYEDVENELTEHGTIPQMERFIVLTGLVLKPSESGSGIEMIPHKSQLYRFEGVSNCWIL</sequence>
<dbReference type="InterPro" id="IPR012871">
    <property type="entry name" value="DUF1668_ORYSA"/>
</dbReference>
<name>A0A834ZX44_9POAL</name>
<dbReference type="PANTHER" id="PTHR33085">
    <property type="entry name" value="OS12G0113100 PROTEIN-RELATED"/>
    <property type="match status" value="1"/>
</dbReference>
<dbReference type="PANTHER" id="PTHR33085:SF103">
    <property type="entry name" value="F-BOX ASSOCIATED DOMAIN-CONTAINING PROTEIN"/>
    <property type="match status" value="1"/>
</dbReference>
<dbReference type="OrthoDB" id="580842at2759"/>
<protein>
    <submittedName>
        <fullName evidence="1">Uncharacterized protein</fullName>
    </submittedName>
</protein>
<dbReference type="Proteomes" id="UP000636709">
    <property type="component" value="Unassembled WGS sequence"/>
</dbReference>
<dbReference type="EMBL" id="JACEFO010003084">
    <property type="protein sequence ID" value="KAF8644560.1"/>
    <property type="molecule type" value="Genomic_DNA"/>
</dbReference>
<proteinExistence type="predicted"/>
<keyword evidence="2" id="KW-1185">Reference proteome</keyword>
<accession>A0A834ZX44</accession>
<gene>
    <name evidence="1" type="ORF">HU200_066416</name>
</gene>